<keyword evidence="8" id="KW-1185">Reference proteome</keyword>
<evidence type="ECO:0000256" key="5">
    <source>
        <dbReference type="SAM" id="MobiDB-lite"/>
    </source>
</evidence>
<keyword evidence="1" id="KW-0805">Transcription regulation</keyword>
<dbReference type="SUPFAM" id="SSF88659">
    <property type="entry name" value="Sigma3 and sigma4 domains of RNA polymerase sigma factors"/>
    <property type="match status" value="1"/>
</dbReference>
<evidence type="ECO:0000256" key="1">
    <source>
        <dbReference type="ARBA" id="ARBA00023015"/>
    </source>
</evidence>
<evidence type="ECO:0000313" key="7">
    <source>
        <dbReference type="EMBL" id="OON82417.1"/>
    </source>
</evidence>
<dbReference type="PANTHER" id="PTHR43133">
    <property type="entry name" value="RNA POLYMERASE ECF-TYPE SIGMA FACTO"/>
    <property type="match status" value="1"/>
</dbReference>
<dbReference type="Proteomes" id="UP000190539">
    <property type="component" value="Unassembled WGS sequence"/>
</dbReference>
<dbReference type="AlphaFoldDB" id="A0A1V4AFV0"/>
<name>A0A1V4AFV0_9ACTN</name>
<dbReference type="InterPro" id="IPR013324">
    <property type="entry name" value="RNA_pol_sigma_r3/r4-like"/>
</dbReference>
<dbReference type="GO" id="GO:0016987">
    <property type="term" value="F:sigma factor activity"/>
    <property type="evidence" value="ECO:0007669"/>
    <property type="project" value="UniProtKB-KW"/>
</dbReference>
<keyword evidence="4" id="KW-0804">Transcription</keyword>
<comment type="caution">
    <text evidence="7">The sequence shown here is derived from an EMBL/GenBank/DDBJ whole genome shotgun (WGS) entry which is preliminary data.</text>
</comment>
<organism evidence="7 8">
    <name type="scientific">Streptomyces tsukubensis</name>
    <dbReference type="NCBI Taxonomy" id="83656"/>
    <lineage>
        <taxon>Bacteria</taxon>
        <taxon>Bacillati</taxon>
        <taxon>Actinomycetota</taxon>
        <taxon>Actinomycetes</taxon>
        <taxon>Kitasatosporales</taxon>
        <taxon>Streptomycetaceae</taxon>
        <taxon>Streptomyces</taxon>
    </lineage>
</organism>
<evidence type="ECO:0000256" key="4">
    <source>
        <dbReference type="ARBA" id="ARBA00023163"/>
    </source>
</evidence>
<evidence type="ECO:0000259" key="6">
    <source>
        <dbReference type="Pfam" id="PF04542"/>
    </source>
</evidence>
<evidence type="ECO:0000313" key="8">
    <source>
        <dbReference type="Proteomes" id="UP000190539"/>
    </source>
</evidence>
<dbReference type="Pfam" id="PF04542">
    <property type="entry name" value="Sigma70_r2"/>
    <property type="match status" value="1"/>
</dbReference>
<evidence type="ECO:0000256" key="3">
    <source>
        <dbReference type="ARBA" id="ARBA00023125"/>
    </source>
</evidence>
<keyword evidence="3" id="KW-0238">DNA-binding</keyword>
<dbReference type="InterPro" id="IPR039425">
    <property type="entry name" value="RNA_pol_sigma-70-like"/>
</dbReference>
<accession>A0A1V4AFV0</accession>
<feature type="domain" description="RNA polymerase sigma-70 region 2" evidence="6">
    <location>
        <begin position="3"/>
        <end position="72"/>
    </location>
</feature>
<dbReference type="GO" id="GO:0006352">
    <property type="term" value="P:DNA-templated transcription initiation"/>
    <property type="evidence" value="ECO:0007669"/>
    <property type="project" value="InterPro"/>
</dbReference>
<feature type="region of interest" description="Disordered" evidence="5">
    <location>
        <begin position="66"/>
        <end position="85"/>
    </location>
</feature>
<keyword evidence="2" id="KW-0731">Sigma factor</keyword>
<reference evidence="7 8" key="1">
    <citation type="submission" date="2017-02" db="EMBL/GenBank/DDBJ databases">
        <title>Draft Genome Sequence of Streptomyces tsukubaensis F601, a Producer of the immunosuppressant tacrolimus FK506.</title>
        <authorList>
            <person name="Zong G."/>
            <person name="Zhong C."/>
            <person name="Fu J."/>
            <person name="Qin R."/>
            <person name="Cao G."/>
        </authorList>
    </citation>
    <scope>NUCLEOTIDE SEQUENCE [LARGE SCALE GENOMIC DNA]</scope>
    <source>
        <strain evidence="7 8">F601</strain>
    </source>
</reference>
<sequence>MSLISALRPLVAAEARAEATEAGAEPDDLEQAVWLRLLESPRAAAQPPADTAAWVRRAVRREVRAARRRGRREAGRAGKSGAEVAAEPKYPSLSADWLRTVRIAVGRLPGRCSRLVGALFSPDDLTYREIADELGMSQGSVGPERSRCLGCLRRMLTTEVANGEPWGKVRETPPADR</sequence>
<gene>
    <name evidence="7" type="ORF">B1H18_03750</name>
</gene>
<dbReference type="STRING" id="83656.B1H18_03750"/>
<dbReference type="InterPro" id="IPR036388">
    <property type="entry name" value="WH-like_DNA-bd_sf"/>
</dbReference>
<protein>
    <submittedName>
        <fullName evidence="7">RNA polymerase subunit sigma</fullName>
    </submittedName>
</protein>
<dbReference type="InterPro" id="IPR007627">
    <property type="entry name" value="RNA_pol_sigma70_r2"/>
</dbReference>
<dbReference type="PANTHER" id="PTHR43133:SF52">
    <property type="entry name" value="ECF RNA POLYMERASE SIGMA FACTOR SIGL"/>
    <property type="match status" value="1"/>
</dbReference>
<dbReference type="GO" id="GO:0003677">
    <property type="term" value="F:DNA binding"/>
    <property type="evidence" value="ECO:0007669"/>
    <property type="project" value="UniProtKB-KW"/>
</dbReference>
<dbReference type="Gene3D" id="1.10.10.10">
    <property type="entry name" value="Winged helix-like DNA-binding domain superfamily/Winged helix DNA-binding domain"/>
    <property type="match status" value="1"/>
</dbReference>
<evidence type="ECO:0000256" key="2">
    <source>
        <dbReference type="ARBA" id="ARBA00023082"/>
    </source>
</evidence>
<dbReference type="EMBL" id="MVFC01000002">
    <property type="protein sequence ID" value="OON82417.1"/>
    <property type="molecule type" value="Genomic_DNA"/>
</dbReference>
<proteinExistence type="predicted"/>